<feature type="active site" description="Nucleophile" evidence="1">
    <location>
        <position position="178"/>
    </location>
</feature>
<dbReference type="SUPFAM" id="SSF54197">
    <property type="entry name" value="HIT-like"/>
    <property type="match status" value="1"/>
</dbReference>
<evidence type="ECO:0000313" key="5">
    <source>
        <dbReference type="Proteomes" id="UP000837801"/>
    </source>
</evidence>
<sequence length="337" mass="38487">MLLDIPDDFSEKLTEKYEYALKNDFLVFNGIDAVVEIDHYSANSGQIQDDEKLKEIEEDLIDIEYTTFNPRKETVEPAHGTVDKNPFNKPEPELTIFEEFGGENEFKVVFNKFPLVPRHFMMVTNEFKPQSTPLSTNELVGVYSILSKLKSTTSEETHSWLAFYNCGPQSGASQPHKHVQFMTLPDKTKFTPFAENVAKKSGPFMPNDKEEPLQNESLPFAHFVAKLPDLKEMEADDLSMYFVSLLQRALTVIKENEVVDHISYNVLMTTEYMMVVPRSHSKYNGSKFGVNSCGYAGLILCREKEYLTLCKEVGPITILKELGFPKQAADHSEEFKY</sequence>
<name>A0A9P0QQK7_9ASCO</name>
<comment type="caution">
    <text evidence="4">The sequence shown here is derived from an EMBL/GenBank/DDBJ whole genome shotgun (WGS) entry which is preliminary data.</text>
</comment>
<dbReference type="Proteomes" id="UP000837801">
    <property type="component" value="Unassembled WGS sequence"/>
</dbReference>
<accession>A0A9P0QQK7</accession>
<reference evidence="4" key="1">
    <citation type="submission" date="2022-03" db="EMBL/GenBank/DDBJ databases">
        <authorList>
            <person name="Legras J.-L."/>
            <person name="Devillers H."/>
            <person name="Grondin C."/>
        </authorList>
    </citation>
    <scope>NUCLEOTIDE SEQUENCE</scope>
    <source>
        <strain evidence="4">CLIB 1423</strain>
    </source>
</reference>
<evidence type="ECO:0000259" key="2">
    <source>
        <dbReference type="Pfam" id="PF09830"/>
    </source>
</evidence>
<dbReference type="Pfam" id="PF19327">
    <property type="entry name" value="Ap4A_phos_N"/>
    <property type="match status" value="1"/>
</dbReference>
<dbReference type="OrthoDB" id="10267950at2759"/>
<dbReference type="Pfam" id="PF09830">
    <property type="entry name" value="ATP_transf"/>
    <property type="match status" value="1"/>
</dbReference>
<dbReference type="InterPro" id="IPR045759">
    <property type="entry name" value="Ap4A_phos1/2_N"/>
</dbReference>
<dbReference type="EMBL" id="CAKXYY010000012">
    <property type="protein sequence ID" value="CAH2353686.1"/>
    <property type="molecule type" value="Genomic_DNA"/>
</dbReference>
<evidence type="ECO:0000313" key="4">
    <source>
        <dbReference type="EMBL" id="CAH2353686.1"/>
    </source>
</evidence>
<dbReference type="InterPro" id="IPR036265">
    <property type="entry name" value="HIT-like_sf"/>
</dbReference>
<organism evidence="4 5">
    <name type="scientific">[Candida] railenensis</name>
    <dbReference type="NCBI Taxonomy" id="45579"/>
    <lineage>
        <taxon>Eukaryota</taxon>
        <taxon>Fungi</taxon>
        <taxon>Dikarya</taxon>
        <taxon>Ascomycota</taxon>
        <taxon>Saccharomycotina</taxon>
        <taxon>Pichiomycetes</taxon>
        <taxon>Debaryomycetaceae</taxon>
        <taxon>Kurtzmaniella</taxon>
    </lineage>
</organism>
<protein>
    <submittedName>
        <fullName evidence="4">Diadenosine 5',5'''-P1,P4-tetraphosphate phosphorylase 2</fullName>
    </submittedName>
</protein>
<dbReference type="PANTHER" id="PTHR38420:SF1">
    <property type="entry name" value="PUTATIVE (AFU_ORTHOLOGUE AFUA_5G14690)-RELATED"/>
    <property type="match status" value="1"/>
</dbReference>
<proteinExistence type="predicted"/>
<dbReference type="InterPro" id="IPR009163">
    <property type="entry name" value="Ap4A_phos1/2"/>
</dbReference>
<feature type="domain" description="Ap4A phosphorylase 1/2 N-terminal" evidence="3">
    <location>
        <begin position="80"/>
        <end position="188"/>
    </location>
</feature>
<evidence type="ECO:0000256" key="1">
    <source>
        <dbReference type="PIRSR" id="PIRSR000846-1"/>
    </source>
</evidence>
<gene>
    <name evidence="4" type="ORF">CLIB1423_12S00694</name>
</gene>
<dbReference type="GO" id="GO:0003877">
    <property type="term" value="F:ATP:ADP adenylyltransferase activity"/>
    <property type="evidence" value="ECO:0007669"/>
    <property type="project" value="InterPro"/>
</dbReference>
<dbReference type="AlphaFoldDB" id="A0A9P0QQK7"/>
<feature type="domain" description="ATP adenylyltransferase C-terminal" evidence="2">
    <location>
        <begin position="217"/>
        <end position="325"/>
    </location>
</feature>
<dbReference type="InterPro" id="IPR019200">
    <property type="entry name" value="ATP_adenylylTrfase_C"/>
</dbReference>
<dbReference type="GO" id="GO:0009117">
    <property type="term" value="P:nucleotide metabolic process"/>
    <property type="evidence" value="ECO:0007669"/>
    <property type="project" value="InterPro"/>
</dbReference>
<dbReference type="PANTHER" id="PTHR38420">
    <property type="entry name" value="AP-4-A PHOSPHORYLASE II"/>
    <property type="match status" value="1"/>
</dbReference>
<dbReference type="GO" id="GO:0005524">
    <property type="term" value="F:ATP binding"/>
    <property type="evidence" value="ECO:0007669"/>
    <property type="project" value="InterPro"/>
</dbReference>
<evidence type="ECO:0000259" key="3">
    <source>
        <dbReference type="Pfam" id="PF19327"/>
    </source>
</evidence>
<dbReference type="PIRSF" id="PIRSF000846">
    <property type="entry name" value="ATP_adenylyltr"/>
    <property type="match status" value="1"/>
</dbReference>
<keyword evidence="5" id="KW-1185">Reference proteome</keyword>
<dbReference type="InterPro" id="IPR043171">
    <property type="entry name" value="Ap4A_phos1/2-like"/>
</dbReference>
<dbReference type="Gene3D" id="3.30.428.70">
    <property type="match status" value="1"/>
</dbReference>